<protein>
    <submittedName>
        <fullName evidence="1">Uncharacterized protein</fullName>
    </submittedName>
</protein>
<organism evidence="1 2">
    <name type="scientific">Candidatus Uhrbacteria bacterium RIFOXYC2_FULL_47_19</name>
    <dbReference type="NCBI Taxonomy" id="1802424"/>
    <lineage>
        <taxon>Bacteria</taxon>
        <taxon>Candidatus Uhriibacteriota</taxon>
    </lineage>
</organism>
<dbReference type="AlphaFoldDB" id="A0A1F7WEG3"/>
<evidence type="ECO:0000313" key="1">
    <source>
        <dbReference type="EMBL" id="OGM00445.1"/>
    </source>
</evidence>
<dbReference type="Proteomes" id="UP000176988">
    <property type="component" value="Unassembled WGS sequence"/>
</dbReference>
<comment type="caution">
    <text evidence="1">The sequence shown here is derived from an EMBL/GenBank/DDBJ whole genome shotgun (WGS) entry which is preliminary data.</text>
</comment>
<reference evidence="1 2" key="1">
    <citation type="journal article" date="2016" name="Nat. Commun.">
        <title>Thousands of microbial genomes shed light on interconnected biogeochemical processes in an aquifer system.</title>
        <authorList>
            <person name="Anantharaman K."/>
            <person name="Brown C.T."/>
            <person name="Hug L.A."/>
            <person name="Sharon I."/>
            <person name="Castelle C.J."/>
            <person name="Probst A.J."/>
            <person name="Thomas B.C."/>
            <person name="Singh A."/>
            <person name="Wilkins M.J."/>
            <person name="Karaoz U."/>
            <person name="Brodie E.L."/>
            <person name="Williams K.H."/>
            <person name="Hubbard S.S."/>
            <person name="Banfield J.F."/>
        </authorList>
    </citation>
    <scope>NUCLEOTIDE SEQUENCE [LARGE SCALE GENOMIC DNA]</scope>
</reference>
<name>A0A1F7WEG3_9BACT</name>
<evidence type="ECO:0000313" key="2">
    <source>
        <dbReference type="Proteomes" id="UP000176988"/>
    </source>
</evidence>
<proteinExistence type="predicted"/>
<dbReference type="EMBL" id="MGFG01000032">
    <property type="protein sequence ID" value="OGM00445.1"/>
    <property type="molecule type" value="Genomic_DNA"/>
</dbReference>
<gene>
    <name evidence="1" type="ORF">A2480_04300</name>
</gene>
<accession>A0A1F7WEG3</accession>
<dbReference type="PROSITE" id="PS51257">
    <property type="entry name" value="PROKAR_LIPOPROTEIN"/>
    <property type="match status" value="1"/>
</dbReference>
<sequence length="82" mass="8763">MKKGLAALAIFALTAVSCGGEETVELTTSERLAVNVVEDVEYVRDHRTGICFAVYTGYRRAAISSIPCEQVPADLLVETGGE</sequence>